<dbReference type="GO" id="GO:0009089">
    <property type="term" value="P:lysine biosynthetic process via diaminopimelate"/>
    <property type="evidence" value="ECO:0007669"/>
    <property type="project" value="UniProtKB-UniRule"/>
</dbReference>
<feature type="binding site" evidence="15">
    <location>
        <position position="155"/>
    </location>
    <ligand>
        <name>substrate</name>
    </ligand>
</feature>
<dbReference type="InterPro" id="IPR012280">
    <property type="entry name" value="Semialdhyde_DH_dimer_dom"/>
</dbReference>
<evidence type="ECO:0000256" key="4">
    <source>
        <dbReference type="ARBA" id="ARBA00010584"/>
    </source>
</evidence>
<evidence type="ECO:0000256" key="3">
    <source>
        <dbReference type="ARBA" id="ARBA00005097"/>
    </source>
</evidence>
<feature type="active site" description="Acyl-thioester intermediate" evidence="15 16">
    <location>
        <position position="128"/>
    </location>
</feature>
<dbReference type="EMBL" id="JXBB01000045">
    <property type="protein sequence ID" value="OAR03674.1"/>
    <property type="molecule type" value="Genomic_DNA"/>
</dbReference>
<evidence type="ECO:0000256" key="1">
    <source>
        <dbReference type="ARBA" id="ARBA00005021"/>
    </source>
</evidence>
<dbReference type="OrthoDB" id="9805684at2"/>
<evidence type="ECO:0000313" key="20">
    <source>
        <dbReference type="EMBL" id="PTQ54128.1"/>
    </source>
</evidence>
<dbReference type="Proteomes" id="UP000243024">
    <property type="component" value="Unassembled WGS sequence"/>
</dbReference>
<feature type="active site" description="Proton acceptor" evidence="15 16">
    <location>
        <position position="248"/>
    </location>
</feature>
<keyword evidence="9 15" id="KW-0521">NADP</keyword>
<dbReference type="UniPathway" id="UPA00050">
    <property type="reaction ID" value="UER00463"/>
</dbReference>
<evidence type="ECO:0000256" key="6">
    <source>
        <dbReference type="ARBA" id="ARBA00013120"/>
    </source>
</evidence>
<dbReference type="Pfam" id="PF02774">
    <property type="entry name" value="Semialdhyde_dhC"/>
    <property type="match status" value="1"/>
</dbReference>
<evidence type="ECO:0000256" key="2">
    <source>
        <dbReference type="ARBA" id="ARBA00005076"/>
    </source>
</evidence>
<accession>A0A132NCS7</accession>
<dbReference type="InterPro" id="IPR000319">
    <property type="entry name" value="Asp-semialdehyde_DH_CS"/>
</dbReference>
<dbReference type="UniPathway" id="UPA00034">
    <property type="reaction ID" value="UER00016"/>
</dbReference>
<evidence type="ECO:0000256" key="9">
    <source>
        <dbReference type="ARBA" id="ARBA00022857"/>
    </source>
</evidence>
<dbReference type="InterPro" id="IPR012080">
    <property type="entry name" value="Asp_semialdehyde_DH"/>
</dbReference>
<sequence length="353" mass="38010">MAYRVAVVGATGAVGEAMIAELERSTLPIAELVPMASARSAGKTVAFRGAEVPVVEATPEAFSGVDLALFSAGGQTSRALAPEAVRRGAVVVDNSSAFRLEDRVPLVVPEVNAEALADHRGLIANPNCSTIQMVVALAPLRERYGLRRIVVSTYQAVSGAGRRAVDALRFESGRWLEGEGFVPEVLPVASLPVKYPIADNVIPQIDRFEPNGFTFEEMKMVRETQKIFGDPALEVAATCVRVPVTVGHSEAVTVELEEAPASMEDVVEALRAAPGVVVWDDPTAQRYPTPMLVRGERDVYVGRIRRDLFRPNVVHLWVVADNLVKGAAWNAVQIAETLEEKGLLRVPAAEGDR</sequence>
<reference evidence="18" key="3">
    <citation type="journal article" date="2021" name="Microbiology">
        <title>Metagenomic Analysis of the Microbial Community in the Underground Coal Fire Area (Kemerovo Region, Russia) Revealed Predominance of Thermophilic Members of the Phyla Deinococcus-thermus, Aquificae, and Firmicutes.</title>
        <authorList>
            <person name="Kadnikov V."/>
            <person name="Mardanov A.V."/>
            <person name="Beletsky A.V."/>
            <person name="Karnachuk O.V."/>
            <person name="Ravin N.V."/>
        </authorList>
    </citation>
    <scope>NUCLEOTIDE SEQUENCE</scope>
    <source>
        <strain evidence="18">RBS10-49</strain>
    </source>
</reference>
<dbReference type="PANTHER" id="PTHR46278">
    <property type="entry name" value="DEHYDROGENASE, PUTATIVE-RELATED"/>
    <property type="match status" value="1"/>
</dbReference>
<dbReference type="SMART" id="SM00859">
    <property type="entry name" value="Semialdhyde_dh"/>
    <property type="match status" value="1"/>
</dbReference>
<dbReference type="Proteomes" id="UP000244180">
    <property type="component" value="Unassembled WGS sequence"/>
</dbReference>
<dbReference type="RefSeq" id="WP_066202415.1">
    <property type="nucleotide sequence ID" value="NZ_CBCSAS010000005.1"/>
</dbReference>
<comment type="pathway">
    <text evidence="2 15">Amino-acid biosynthesis; L-lysine biosynthesis via DAP pathway; (S)-tetrahydrodipicolinate from L-aspartate: step 2/4.</text>
</comment>
<feature type="binding site" evidence="15">
    <location>
        <position position="322"/>
    </location>
    <ligand>
        <name>NADP(+)</name>
        <dbReference type="ChEBI" id="CHEBI:58349"/>
    </ligand>
</feature>
<comment type="pathway">
    <text evidence="1 15">Amino-acid biosynthesis; L-methionine biosynthesis via de novo pathway; L-homoserine from L-aspartate: step 2/3.</text>
</comment>
<comment type="caution">
    <text evidence="15">Lacks conserved residue(s) required for the propagation of feature annotation.</text>
</comment>
<feature type="binding site" evidence="15">
    <location>
        <position position="241"/>
    </location>
    <ligand>
        <name>substrate</name>
    </ligand>
</feature>
<dbReference type="HAMAP" id="MF_02121">
    <property type="entry name" value="ASADH"/>
    <property type="match status" value="1"/>
</dbReference>
<dbReference type="PIRSF" id="PIRSF000148">
    <property type="entry name" value="ASA_dh"/>
    <property type="match status" value="1"/>
</dbReference>
<dbReference type="Pfam" id="PF01118">
    <property type="entry name" value="Semialdhyde_dh"/>
    <property type="match status" value="1"/>
</dbReference>
<feature type="binding site" evidence="15">
    <location>
        <begin position="39"/>
        <end position="40"/>
    </location>
    <ligand>
        <name>NADP(+)</name>
        <dbReference type="ChEBI" id="CHEBI:58349"/>
    </ligand>
</feature>
<comment type="subunit">
    <text evidence="5 15">Homodimer.</text>
</comment>
<keyword evidence="10 15" id="KW-0220">Diaminopimelate biosynthesis</keyword>
<comment type="catalytic activity">
    <reaction evidence="14 15">
        <text>L-aspartate 4-semialdehyde + phosphate + NADP(+) = 4-phospho-L-aspartate + NADPH + H(+)</text>
        <dbReference type="Rhea" id="RHEA:24284"/>
        <dbReference type="ChEBI" id="CHEBI:15378"/>
        <dbReference type="ChEBI" id="CHEBI:43474"/>
        <dbReference type="ChEBI" id="CHEBI:57535"/>
        <dbReference type="ChEBI" id="CHEBI:57783"/>
        <dbReference type="ChEBI" id="CHEBI:58349"/>
        <dbReference type="ChEBI" id="CHEBI:537519"/>
        <dbReference type="EC" id="1.2.1.11"/>
    </reaction>
</comment>
<dbReference type="Gene3D" id="3.40.50.720">
    <property type="entry name" value="NAD(P)-binding Rossmann-like Domain"/>
    <property type="match status" value="1"/>
</dbReference>
<dbReference type="PANTHER" id="PTHR46278:SF2">
    <property type="entry name" value="ASPARTATE-SEMIALDEHYDE DEHYDROGENASE"/>
    <property type="match status" value="1"/>
</dbReference>
<dbReference type="InterPro" id="IPR000534">
    <property type="entry name" value="Semialdehyde_DH_NAD-bd"/>
</dbReference>
<dbReference type="Proteomes" id="UP000748108">
    <property type="component" value="Unassembled WGS sequence"/>
</dbReference>
<evidence type="ECO:0000256" key="11">
    <source>
        <dbReference type="ARBA" id="ARBA00023002"/>
    </source>
</evidence>
<dbReference type="EMBL" id="PEBV01000006">
    <property type="protein sequence ID" value="PTQ54128.1"/>
    <property type="molecule type" value="Genomic_DNA"/>
</dbReference>
<name>A0A132NCS7_HYDSH</name>
<reference evidence="19 21" key="1">
    <citation type="submission" date="2015-09" db="EMBL/GenBank/DDBJ databases">
        <title>Draft genome sequence of Hydrogenibacillus schlegelii DSM 2000.</title>
        <authorList>
            <person name="Hemp J."/>
        </authorList>
    </citation>
    <scope>NUCLEOTIDE SEQUENCE [LARGE SCALE GENOMIC DNA]</scope>
    <source>
        <strain evidence="19 21">MA 48</strain>
    </source>
</reference>
<feature type="binding site" evidence="15">
    <location>
        <position position="99"/>
    </location>
    <ligand>
        <name>phosphate</name>
        <dbReference type="ChEBI" id="CHEBI:43474"/>
    </ligand>
</feature>
<keyword evidence="7 15" id="KW-0028">Amino-acid biosynthesis</keyword>
<evidence type="ECO:0000256" key="13">
    <source>
        <dbReference type="ARBA" id="ARBA00023167"/>
    </source>
</evidence>
<dbReference type="GO" id="GO:0004073">
    <property type="term" value="F:aspartate-semialdehyde dehydrogenase activity"/>
    <property type="evidence" value="ECO:0007669"/>
    <property type="project" value="UniProtKB-UniRule"/>
</dbReference>
<proteinExistence type="inferred from homology"/>
<protein>
    <recommendedName>
        <fullName evidence="6 15">Aspartate-semialdehyde dehydrogenase</fullName>
        <shortName evidence="15">ASA dehydrogenase</shortName>
        <shortName evidence="15">ASADH</shortName>
        <ecNumber evidence="6 15">1.2.1.11</ecNumber>
    </recommendedName>
    <alternativeName>
        <fullName evidence="15">Aspartate-beta-semialdehyde dehydrogenase</fullName>
    </alternativeName>
</protein>
<dbReference type="EMBL" id="JAHHQF010000070">
    <property type="protein sequence ID" value="MBT9282853.1"/>
    <property type="molecule type" value="Genomic_DNA"/>
</dbReference>
<feature type="binding site" evidence="15">
    <location>
        <begin position="11"/>
        <end position="14"/>
    </location>
    <ligand>
        <name>NADP(+)</name>
        <dbReference type="ChEBI" id="CHEBI:58349"/>
    </ligand>
</feature>
<dbReference type="GO" id="GO:0009097">
    <property type="term" value="P:isoleucine biosynthetic process"/>
    <property type="evidence" value="ECO:0007669"/>
    <property type="project" value="UniProtKB-UniRule"/>
</dbReference>
<evidence type="ECO:0000256" key="16">
    <source>
        <dbReference type="PIRSR" id="PIRSR000148-1"/>
    </source>
</evidence>
<dbReference type="CDD" id="cd18131">
    <property type="entry name" value="ASADH_C_bac_euk_like"/>
    <property type="match status" value="1"/>
</dbReference>
<evidence type="ECO:0000256" key="5">
    <source>
        <dbReference type="ARBA" id="ARBA00011738"/>
    </source>
</evidence>
<dbReference type="GO" id="GO:0046983">
    <property type="term" value="F:protein dimerization activity"/>
    <property type="evidence" value="ECO:0007669"/>
    <property type="project" value="InterPro"/>
</dbReference>
<feature type="binding site" evidence="15">
    <location>
        <begin position="158"/>
        <end position="159"/>
    </location>
    <ligand>
        <name>NADP(+)</name>
        <dbReference type="ChEBI" id="CHEBI:58349"/>
    </ligand>
</feature>
<keyword evidence="8 15" id="KW-0791">Threonine biosynthesis</keyword>
<reference evidence="20 22" key="2">
    <citation type="submission" date="2017-08" db="EMBL/GenBank/DDBJ databases">
        <title>Burning lignite coal seam in the remote Altai Mountains harbors a hydrogen-driven thermophilic microbial community.</title>
        <authorList>
            <person name="Kadnikov V.V."/>
            <person name="Mardanov A.V."/>
            <person name="Ivasenko D."/>
            <person name="Beletsky A.V."/>
            <person name="Karnachuk O.V."/>
            <person name="Ravin N.V."/>
        </authorList>
    </citation>
    <scope>NUCLEOTIDE SEQUENCE [LARGE SCALE GENOMIC DNA]</scope>
    <source>
        <strain evidence="20">AL33</strain>
    </source>
</reference>
<dbReference type="InterPro" id="IPR005986">
    <property type="entry name" value="Asp_semialdehyde_DH_beta"/>
</dbReference>
<dbReference type="EC" id="1.2.1.11" evidence="6 15"/>
<evidence type="ECO:0000313" key="18">
    <source>
        <dbReference type="EMBL" id="MBT9282853.1"/>
    </source>
</evidence>
<evidence type="ECO:0000256" key="12">
    <source>
        <dbReference type="ARBA" id="ARBA00023154"/>
    </source>
</evidence>
<dbReference type="AlphaFoldDB" id="A0A132NCS7"/>
<comment type="similarity">
    <text evidence="4 15">Belongs to the aspartate-semialdehyde dehydrogenase family.</text>
</comment>
<keyword evidence="21" id="KW-1185">Reference proteome</keyword>
<evidence type="ECO:0000313" key="21">
    <source>
        <dbReference type="Proteomes" id="UP000243024"/>
    </source>
</evidence>
<keyword evidence="12 15" id="KW-0457">Lysine biosynthesis</keyword>
<evidence type="ECO:0000256" key="7">
    <source>
        <dbReference type="ARBA" id="ARBA00022605"/>
    </source>
</evidence>
<dbReference type="SUPFAM" id="SSF55347">
    <property type="entry name" value="Glyceraldehyde-3-phosphate dehydrogenase-like, C-terminal domain"/>
    <property type="match status" value="1"/>
</dbReference>
<dbReference type="GO" id="GO:0051287">
    <property type="term" value="F:NAD binding"/>
    <property type="evidence" value="ECO:0007669"/>
    <property type="project" value="InterPro"/>
</dbReference>
<evidence type="ECO:0000256" key="10">
    <source>
        <dbReference type="ARBA" id="ARBA00022915"/>
    </source>
</evidence>
<evidence type="ECO:0000256" key="14">
    <source>
        <dbReference type="ARBA" id="ARBA00047891"/>
    </source>
</evidence>
<keyword evidence="11 15" id="KW-0560">Oxidoreductase</keyword>
<evidence type="ECO:0000259" key="17">
    <source>
        <dbReference type="SMART" id="SM00859"/>
    </source>
</evidence>
<dbReference type="NCBIfam" id="NF011456">
    <property type="entry name" value="PRK14874.1"/>
    <property type="match status" value="1"/>
</dbReference>
<keyword evidence="13 15" id="KW-0486">Methionine biosynthesis</keyword>
<dbReference type="GO" id="GO:0009088">
    <property type="term" value="P:threonine biosynthetic process"/>
    <property type="evidence" value="ECO:0007669"/>
    <property type="project" value="UniProtKB-UniRule"/>
</dbReference>
<evidence type="ECO:0000313" key="19">
    <source>
        <dbReference type="EMBL" id="OAR03674.1"/>
    </source>
</evidence>
<dbReference type="NCBIfam" id="TIGR01296">
    <property type="entry name" value="asd_B"/>
    <property type="match status" value="1"/>
</dbReference>
<dbReference type="InterPro" id="IPR036291">
    <property type="entry name" value="NAD(P)-bd_dom_sf"/>
</dbReference>
<dbReference type="UniPathway" id="UPA00051">
    <property type="reaction ID" value="UER00464"/>
</dbReference>
<dbReference type="GO" id="GO:0071266">
    <property type="term" value="P:'de novo' L-methionine biosynthetic process"/>
    <property type="evidence" value="ECO:0007669"/>
    <property type="project" value="UniProtKB-UniRule"/>
</dbReference>
<dbReference type="STRING" id="1484.SA87_00315"/>
<dbReference type="GO" id="GO:0019877">
    <property type="term" value="P:diaminopimelate biosynthetic process"/>
    <property type="evidence" value="ECO:0007669"/>
    <property type="project" value="UniProtKB-UniRule"/>
</dbReference>
<dbReference type="SUPFAM" id="SSF51735">
    <property type="entry name" value="NAD(P)-binding Rossmann-fold domains"/>
    <property type="match status" value="1"/>
</dbReference>
<evidence type="ECO:0000256" key="15">
    <source>
        <dbReference type="HAMAP-Rule" id="MF_02121"/>
    </source>
</evidence>
<evidence type="ECO:0000313" key="22">
    <source>
        <dbReference type="Proteomes" id="UP000244180"/>
    </source>
</evidence>
<dbReference type="Gene3D" id="3.30.360.10">
    <property type="entry name" value="Dihydrodipicolinate Reductase, domain 2"/>
    <property type="match status" value="1"/>
</dbReference>
<feature type="domain" description="Semialdehyde dehydrogenase NAD-binding" evidence="17">
    <location>
        <begin position="4"/>
        <end position="119"/>
    </location>
</feature>
<gene>
    <name evidence="15" type="primary">asd</name>
    <name evidence="20" type="ORF">HSCHL_0772</name>
    <name evidence="18" type="ORF">KM312_09470</name>
    <name evidence="19" type="ORF">SA87_00315</name>
</gene>
<evidence type="ECO:0000256" key="8">
    <source>
        <dbReference type="ARBA" id="ARBA00022697"/>
    </source>
</evidence>
<comment type="caution">
    <text evidence="19">The sequence shown here is derived from an EMBL/GenBank/DDBJ whole genome shotgun (WGS) entry which is preliminary data.</text>
</comment>
<comment type="pathway">
    <text evidence="3 15">Amino-acid biosynthesis; L-threonine biosynthesis; L-threonine from L-aspartate: step 2/5.</text>
</comment>
<dbReference type="CDD" id="cd02316">
    <property type="entry name" value="VcASADH2_like_N"/>
    <property type="match status" value="1"/>
</dbReference>
<dbReference type="GO" id="GO:0050661">
    <property type="term" value="F:NADP binding"/>
    <property type="evidence" value="ECO:0007669"/>
    <property type="project" value="UniProtKB-UniRule"/>
</dbReference>
<comment type="function">
    <text evidence="15">Catalyzes the NADPH-dependent formation of L-aspartate-semialdehyde (L-ASA) by the reductive dephosphorylation of L-aspartyl-4-phosphate.</text>
</comment>
<dbReference type="PROSITE" id="PS01103">
    <property type="entry name" value="ASD"/>
    <property type="match status" value="1"/>
</dbReference>
<organism evidence="19 21">
    <name type="scientific">Hydrogenibacillus schlegelii</name>
    <name type="common">Bacillus schlegelii</name>
    <dbReference type="NCBI Taxonomy" id="1484"/>
    <lineage>
        <taxon>Bacteria</taxon>
        <taxon>Bacillati</taxon>
        <taxon>Bacillota</taxon>
        <taxon>Bacilli</taxon>
        <taxon>Bacillales</taxon>
        <taxon>Bacillales Family X. Incertae Sedis</taxon>
        <taxon>Hydrogenibacillus</taxon>
    </lineage>
</organism>